<sequence length="138" mass="15117">MKLSLCVPCGQFEKFGDQNQGYVMCTEDLDRGTIAAAYSYGVDGNDSWGTDMASRFGFAVHEYAKDCGEPRRPLVCSGCHMNFHTAPRAELAVSDMADGRENPEGFEDDTLPEEEEAPLNSTGDDEDEGEDLLGDNMM</sequence>
<feature type="compositionally biased region" description="Acidic residues" evidence="1">
    <location>
        <begin position="104"/>
        <end position="138"/>
    </location>
</feature>
<gene>
    <name evidence="2" type="ORF">SNEC2469_LOCUS31176</name>
</gene>
<protein>
    <submittedName>
        <fullName evidence="2">Uncharacterized protein</fullName>
    </submittedName>
</protein>
<name>A0A813BLH8_9DINO</name>
<dbReference type="OrthoDB" id="415686at2759"/>
<dbReference type="EMBL" id="CAJNJA010074607">
    <property type="protein sequence ID" value="CAE7913146.1"/>
    <property type="molecule type" value="Genomic_DNA"/>
</dbReference>
<accession>A0A813BLH8</accession>
<reference evidence="2" key="1">
    <citation type="submission" date="2021-02" db="EMBL/GenBank/DDBJ databases">
        <authorList>
            <person name="Dougan E. K."/>
            <person name="Rhodes N."/>
            <person name="Thang M."/>
            <person name="Chan C."/>
        </authorList>
    </citation>
    <scope>NUCLEOTIDE SEQUENCE</scope>
</reference>
<comment type="caution">
    <text evidence="2">The sequence shown here is derived from an EMBL/GenBank/DDBJ whole genome shotgun (WGS) entry which is preliminary data.</text>
</comment>
<dbReference type="AlphaFoldDB" id="A0A813BLH8"/>
<proteinExistence type="predicted"/>
<feature type="region of interest" description="Disordered" evidence="1">
    <location>
        <begin position="92"/>
        <end position="138"/>
    </location>
</feature>
<evidence type="ECO:0000256" key="1">
    <source>
        <dbReference type="SAM" id="MobiDB-lite"/>
    </source>
</evidence>
<organism evidence="2 3">
    <name type="scientific">Symbiodinium necroappetens</name>
    <dbReference type="NCBI Taxonomy" id="1628268"/>
    <lineage>
        <taxon>Eukaryota</taxon>
        <taxon>Sar</taxon>
        <taxon>Alveolata</taxon>
        <taxon>Dinophyceae</taxon>
        <taxon>Suessiales</taxon>
        <taxon>Symbiodiniaceae</taxon>
        <taxon>Symbiodinium</taxon>
    </lineage>
</organism>
<feature type="non-terminal residue" evidence="2">
    <location>
        <position position="1"/>
    </location>
</feature>
<evidence type="ECO:0000313" key="3">
    <source>
        <dbReference type="Proteomes" id="UP000601435"/>
    </source>
</evidence>
<keyword evidence="3" id="KW-1185">Reference proteome</keyword>
<dbReference type="Proteomes" id="UP000601435">
    <property type="component" value="Unassembled WGS sequence"/>
</dbReference>
<evidence type="ECO:0000313" key="2">
    <source>
        <dbReference type="EMBL" id="CAE7913146.1"/>
    </source>
</evidence>